<reference evidence="1 2" key="2">
    <citation type="journal article" date="2023" name="Mol. Biol. Evol.">
        <title>Genomics of Secondarily Temperate Adaptation in the Only Non-Antarctic Icefish.</title>
        <authorList>
            <person name="Rivera-Colon A.G."/>
            <person name="Rayamajhi N."/>
            <person name="Minhas B.F."/>
            <person name="Madrigal G."/>
            <person name="Bilyk K.T."/>
            <person name="Yoon V."/>
            <person name="Hune M."/>
            <person name="Gregory S."/>
            <person name="Cheng C.H.C."/>
            <person name="Catchen J.M."/>
        </authorList>
    </citation>
    <scope>NUCLEOTIDE SEQUENCE [LARGE SCALE GENOMIC DNA]</scope>
    <source>
        <strain evidence="1">JMC-PN-2008</strain>
    </source>
</reference>
<dbReference type="Proteomes" id="UP001346869">
    <property type="component" value="Unassembled WGS sequence"/>
</dbReference>
<sequence>MNAPVIVVPGTAVGEAIPIVAPTVSDEDPQPGLYLTTLMELFMQDQSPAQALCSLLAMYWFWPSGCEADEKDLFLGSVLLSLRRFLKDKLACLAQDMTSCMSCKSNKQTVTMSRCALRLQGVLN</sequence>
<keyword evidence="2" id="KW-1185">Reference proteome</keyword>
<comment type="caution">
    <text evidence="1">The sequence shown here is derived from an EMBL/GenBank/DDBJ whole genome shotgun (WGS) entry which is preliminary data.</text>
</comment>
<proteinExistence type="predicted"/>
<reference evidence="1 2" key="1">
    <citation type="journal article" date="2023" name="Genes (Basel)">
        <title>Chromosome-Level Genome Assembly and Circadian Gene Repertoire of the Patagonia Blennie Eleginops maclovinus-The Closest Ancestral Proxy of Antarctic Cryonotothenioids.</title>
        <authorList>
            <person name="Cheng C.C."/>
            <person name="Rivera-Colon A.G."/>
            <person name="Minhas B.F."/>
            <person name="Wilson L."/>
            <person name="Rayamajhi N."/>
            <person name="Vargas-Chacoff L."/>
            <person name="Catchen J.M."/>
        </authorList>
    </citation>
    <scope>NUCLEOTIDE SEQUENCE [LARGE SCALE GENOMIC DNA]</scope>
    <source>
        <strain evidence="1">JMC-PN-2008</strain>
    </source>
</reference>
<dbReference type="EMBL" id="JAUZQC010000016">
    <property type="protein sequence ID" value="KAK5857185.1"/>
    <property type="molecule type" value="Genomic_DNA"/>
</dbReference>
<organism evidence="1 2">
    <name type="scientific">Eleginops maclovinus</name>
    <name type="common">Patagonian blennie</name>
    <name type="synonym">Eleginus maclovinus</name>
    <dbReference type="NCBI Taxonomy" id="56733"/>
    <lineage>
        <taxon>Eukaryota</taxon>
        <taxon>Metazoa</taxon>
        <taxon>Chordata</taxon>
        <taxon>Craniata</taxon>
        <taxon>Vertebrata</taxon>
        <taxon>Euteleostomi</taxon>
        <taxon>Actinopterygii</taxon>
        <taxon>Neopterygii</taxon>
        <taxon>Teleostei</taxon>
        <taxon>Neoteleostei</taxon>
        <taxon>Acanthomorphata</taxon>
        <taxon>Eupercaria</taxon>
        <taxon>Perciformes</taxon>
        <taxon>Notothenioidei</taxon>
        <taxon>Eleginopidae</taxon>
        <taxon>Eleginops</taxon>
    </lineage>
</organism>
<dbReference type="AlphaFoldDB" id="A0AAN7XCN1"/>
<name>A0AAN7XCN1_ELEMC</name>
<evidence type="ECO:0000313" key="2">
    <source>
        <dbReference type="Proteomes" id="UP001346869"/>
    </source>
</evidence>
<accession>A0AAN7XCN1</accession>
<evidence type="ECO:0000313" key="1">
    <source>
        <dbReference type="EMBL" id="KAK5857185.1"/>
    </source>
</evidence>
<protein>
    <submittedName>
        <fullName evidence="1">Uncharacterized protein</fullName>
    </submittedName>
</protein>
<gene>
    <name evidence="1" type="ORF">PBY51_010443</name>
</gene>